<accession>A0A1V6S4V2</accession>
<name>A0A1V6S4V2_9EURO</name>
<gene>
    <name evidence="2" type="ORF">PENVUL_c008G03068</name>
</gene>
<evidence type="ECO:0000313" key="3">
    <source>
        <dbReference type="Proteomes" id="UP000191518"/>
    </source>
</evidence>
<organism evidence="2 3">
    <name type="scientific">Penicillium vulpinum</name>
    <dbReference type="NCBI Taxonomy" id="29845"/>
    <lineage>
        <taxon>Eukaryota</taxon>
        <taxon>Fungi</taxon>
        <taxon>Dikarya</taxon>
        <taxon>Ascomycota</taxon>
        <taxon>Pezizomycotina</taxon>
        <taxon>Eurotiomycetes</taxon>
        <taxon>Eurotiomycetidae</taxon>
        <taxon>Eurotiales</taxon>
        <taxon>Aspergillaceae</taxon>
        <taxon>Penicillium</taxon>
    </lineage>
</organism>
<reference evidence="3" key="1">
    <citation type="journal article" date="2017" name="Nat. Microbiol.">
        <title>Global analysis of biosynthetic gene clusters reveals vast potential of secondary metabolite production in Penicillium species.</title>
        <authorList>
            <person name="Nielsen J.C."/>
            <person name="Grijseels S."/>
            <person name="Prigent S."/>
            <person name="Ji B."/>
            <person name="Dainat J."/>
            <person name="Nielsen K.F."/>
            <person name="Frisvad J.C."/>
            <person name="Workman M."/>
            <person name="Nielsen J."/>
        </authorList>
    </citation>
    <scope>NUCLEOTIDE SEQUENCE [LARGE SCALE GENOMIC DNA]</scope>
    <source>
        <strain evidence="3">IBT 29486</strain>
    </source>
</reference>
<evidence type="ECO:0000256" key="1">
    <source>
        <dbReference type="SAM" id="MobiDB-lite"/>
    </source>
</evidence>
<dbReference type="EMBL" id="MDYP01000008">
    <property type="protein sequence ID" value="OQE08886.1"/>
    <property type="molecule type" value="Genomic_DNA"/>
</dbReference>
<dbReference type="AlphaFoldDB" id="A0A1V6S4V2"/>
<proteinExistence type="predicted"/>
<dbReference type="Proteomes" id="UP000191518">
    <property type="component" value="Unassembled WGS sequence"/>
</dbReference>
<protein>
    <submittedName>
        <fullName evidence="2">Uncharacterized protein</fullName>
    </submittedName>
</protein>
<evidence type="ECO:0000313" key="2">
    <source>
        <dbReference type="EMBL" id="OQE08886.1"/>
    </source>
</evidence>
<sequence length="352" mass="40519">MSLPIDCQVNDLIESLQKHNRQPKTKASQSLWLDALLSAIHFHMMKRHKSLDRSASYMGFCGSSARARAHGHRDGCFWYGMQGASIGFLAVMRPSEFLGSDALVSEMIAFTIRLQIEQRLRKKEVRVVYALATDGDLFKCTRKTKDSQSFKTQCRYESDFPDVIFLLKSVFDDALVPPGARAAPPTEEQEITGPQPQAKGNHPSTYELDTDKIHEEEDFRKEHERLRELAKRVSLNVYKNVLQQLPDLLNREVEEDIRKIVQAVITEVTERQSKMMAEANWERNTSDCEKGLLGNVDVELDKVLQMIEIEDYNDNKKALKNATRKAVLEEIKPIFEEVFEDLRKKKLEKLFQ</sequence>
<keyword evidence="3" id="KW-1185">Reference proteome</keyword>
<comment type="caution">
    <text evidence="2">The sequence shown here is derived from an EMBL/GenBank/DDBJ whole genome shotgun (WGS) entry which is preliminary data.</text>
</comment>
<feature type="region of interest" description="Disordered" evidence="1">
    <location>
        <begin position="179"/>
        <end position="206"/>
    </location>
</feature>